<dbReference type="GO" id="GO:0005874">
    <property type="term" value="C:microtubule"/>
    <property type="evidence" value="ECO:0007669"/>
    <property type="project" value="UniProtKB-KW"/>
</dbReference>
<dbReference type="Proteomes" id="UP001222027">
    <property type="component" value="Unassembled WGS sequence"/>
</dbReference>
<evidence type="ECO:0000256" key="1">
    <source>
        <dbReference type="ARBA" id="ARBA00022701"/>
    </source>
</evidence>
<feature type="compositionally biased region" description="Basic and acidic residues" evidence="7">
    <location>
        <begin position="40"/>
        <end position="49"/>
    </location>
</feature>
<evidence type="ECO:0000256" key="4">
    <source>
        <dbReference type="ARBA" id="ARBA00023054"/>
    </source>
</evidence>
<proteinExistence type="predicted"/>
<dbReference type="GO" id="GO:0005524">
    <property type="term" value="F:ATP binding"/>
    <property type="evidence" value="ECO:0007669"/>
    <property type="project" value="UniProtKB-KW"/>
</dbReference>
<evidence type="ECO:0000256" key="6">
    <source>
        <dbReference type="SAM" id="Coils"/>
    </source>
</evidence>
<dbReference type="EMBL" id="JAQQAF010000002">
    <property type="protein sequence ID" value="KAJ8505681.1"/>
    <property type="molecule type" value="Genomic_DNA"/>
</dbReference>
<feature type="coiled-coil region" evidence="6">
    <location>
        <begin position="371"/>
        <end position="570"/>
    </location>
</feature>
<feature type="coiled-coil region" evidence="6">
    <location>
        <begin position="251"/>
        <end position="328"/>
    </location>
</feature>
<evidence type="ECO:0000256" key="2">
    <source>
        <dbReference type="ARBA" id="ARBA00022741"/>
    </source>
</evidence>
<feature type="region of interest" description="Disordered" evidence="7">
    <location>
        <begin position="27"/>
        <end position="53"/>
    </location>
</feature>
<reference evidence="8 9" key="1">
    <citation type="submission" date="2022-12" db="EMBL/GenBank/DDBJ databases">
        <title>Chromosome-scale assembly of the Ensete ventricosum genome.</title>
        <authorList>
            <person name="Dussert Y."/>
            <person name="Stocks J."/>
            <person name="Wendawek A."/>
            <person name="Woldeyes F."/>
            <person name="Nichols R.A."/>
            <person name="Borrell J.S."/>
        </authorList>
    </citation>
    <scope>NUCLEOTIDE SEQUENCE [LARGE SCALE GENOMIC DNA]</scope>
    <source>
        <strain evidence="9">cv. Maze</strain>
        <tissue evidence="8">Seeds</tissue>
    </source>
</reference>
<dbReference type="InterPro" id="IPR044986">
    <property type="entry name" value="KIF15/KIN-12"/>
</dbReference>
<dbReference type="PANTHER" id="PTHR37739">
    <property type="entry name" value="KINESIN-LIKE PROTEIN KIN-12D"/>
    <property type="match status" value="1"/>
</dbReference>
<evidence type="ECO:0000256" key="5">
    <source>
        <dbReference type="ARBA" id="ARBA00023175"/>
    </source>
</evidence>
<name>A0AAV8RS07_ENSVE</name>
<keyword evidence="5" id="KW-0505">Motor protein</keyword>
<keyword evidence="3" id="KW-0067">ATP-binding</keyword>
<comment type="caution">
    <text evidence="8">The sequence shown here is derived from an EMBL/GenBank/DDBJ whole genome shotgun (WGS) entry which is preliminary data.</text>
</comment>
<organism evidence="8 9">
    <name type="scientific">Ensete ventricosum</name>
    <name type="common">Abyssinian banana</name>
    <name type="synonym">Musa ensete</name>
    <dbReference type="NCBI Taxonomy" id="4639"/>
    <lineage>
        <taxon>Eukaryota</taxon>
        <taxon>Viridiplantae</taxon>
        <taxon>Streptophyta</taxon>
        <taxon>Embryophyta</taxon>
        <taxon>Tracheophyta</taxon>
        <taxon>Spermatophyta</taxon>
        <taxon>Magnoliopsida</taxon>
        <taxon>Liliopsida</taxon>
        <taxon>Zingiberales</taxon>
        <taxon>Musaceae</taxon>
        <taxon>Ensete</taxon>
    </lineage>
</organism>
<dbReference type="PANTHER" id="PTHR37739:SF16">
    <property type="entry name" value="KINESIN-LIKE PROTEIN"/>
    <property type="match status" value="1"/>
</dbReference>
<dbReference type="AlphaFoldDB" id="A0AAV8RS07"/>
<gene>
    <name evidence="8" type="ORF">OPV22_006567</name>
</gene>
<evidence type="ECO:0000313" key="9">
    <source>
        <dbReference type="Proteomes" id="UP001222027"/>
    </source>
</evidence>
<keyword evidence="1" id="KW-0493">Microtubule</keyword>
<sequence>MGLMALWGISIAPGGASLRRRAHILKKGNGCPSASRKPNPKKENTERRRPATKRLGSAMCCASGESDVGATAGASRRRALLLVGVSVLPFLKLGAKAAEGLMVEGCQTMVPSRIDTIRQKIYKVQPTSFRRRAKTTKQVFTEVDKGKQDIVKPNEQDVIMSDKQDLVMLDKQDVIMPDKHDVIQPETQFPKDTVLEDSSQGPYQFEQAHLQNAPSNSFISFLNELGVIAIGVLGALYATSQKEKTVTESTVESMKHKLTSKEAAMSSLKENFEKLIQREQEEKRKQVKKFKEDETSLLNQLASANGTTATLHQELKNERKLVEELKGQTGQLESSFSQTAADKKLLDAKFREKVDSFNGLQDRISLLHLEINDNEEDIESLKLSLSENESEYKKLCSNVEHVKEELAIANSTIKQLTEEIVGAKADLSSKVSSIDTLNDKIRLLNSEKDKSLQRVKDLMKDYNDLKSSSERKAALGAELLSKKDDKLHHLEEKLELALAEAREKNAVVTELRKEKDGVKSLLEKEGESMKKLKDELQATREALEASKLEISILSKELDEAKVSYENLMCEVSEMQDGFNEKEKLLTSSVEEAKSSSKLLSDELVSVKEALRRTKDELDITSKELKDVVADRKNLKEELVETYKKLEATVHEVKQERKMVSTLNRELEVLGKQMQRDSEALGALESDLEEATKSLDEMNKNALLLSRELESSNSLTTSLEAEKELMFKSLSEQKNITKEAWENIEGAQNLIMLLGSEREKVEKRTRRLEEELAFAKGEILRLRRQISLEKESIDVRQPKTTDAAAETPITARKTTSRRKKGGSTHEKSHD</sequence>
<keyword evidence="9" id="KW-1185">Reference proteome</keyword>
<evidence type="ECO:0000313" key="8">
    <source>
        <dbReference type="EMBL" id="KAJ8505681.1"/>
    </source>
</evidence>
<feature type="coiled-coil region" evidence="6">
    <location>
        <begin position="750"/>
        <end position="784"/>
    </location>
</feature>
<keyword evidence="2" id="KW-0547">Nucleotide-binding</keyword>
<protein>
    <recommendedName>
        <fullName evidence="10">MAR-binding filament-like protein 1-1</fullName>
    </recommendedName>
</protein>
<evidence type="ECO:0000256" key="3">
    <source>
        <dbReference type="ARBA" id="ARBA00022840"/>
    </source>
</evidence>
<feature type="region of interest" description="Disordered" evidence="7">
    <location>
        <begin position="790"/>
        <end position="829"/>
    </location>
</feature>
<evidence type="ECO:0000256" key="7">
    <source>
        <dbReference type="SAM" id="MobiDB-lite"/>
    </source>
</evidence>
<feature type="coiled-coil region" evidence="6">
    <location>
        <begin position="603"/>
        <end position="707"/>
    </location>
</feature>
<accession>A0AAV8RS07</accession>
<evidence type="ECO:0008006" key="10">
    <source>
        <dbReference type="Google" id="ProtNLM"/>
    </source>
</evidence>
<keyword evidence="4 6" id="KW-0175">Coiled coil</keyword>